<sequence length="288" mass="32379">MMDEVAVAMKARDFIAKCGPLALPVSVAAYAAQIGGVVKADTLQENEDAWSFRDKNGRYRICVNCLHDGRRQRFSVCHEVAHEALGIAADHTAPSWSFARRPQGEIACDIFAAELLLPHKLFKPRVDAADMGFAAISELAEEFDASLMSTASRFATFSRELCAYVLSENGKVRYSARSTSLRDAKAWIRPGMDLPSDSYSARVRSGAAPNGPEEAEPDQWFEDWDRDGALYEDVRHLGQWDQTLTLLWFDDEVLPPPPAERKRWEEDTYGLRELDGNLPWPGKSKRRR</sequence>
<dbReference type="RefSeq" id="WP_188583133.1">
    <property type="nucleotide sequence ID" value="NZ_BMDZ01000136.1"/>
</dbReference>
<dbReference type="Proteomes" id="UP000603352">
    <property type="component" value="Unassembled WGS sequence"/>
</dbReference>
<feature type="compositionally biased region" description="Basic and acidic residues" evidence="1">
    <location>
        <begin position="259"/>
        <end position="275"/>
    </location>
</feature>
<gene>
    <name evidence="3" type="ORF">GCM10011505_49990</name>
</gene>
<accession>A0ABQ1JDD2</accession>
<comment type="caution">
    <text evidence="3">The sequence shown here is derived from an EMBL/GenBank/DDBJ whole genome shotgun (WGS) entry which is preliminary data.</text>
</comment>
<feature type="domain" description="IrrE N-terminal-like" evidence="2">
    <location>
        <begin position="45"/>
        <end position="153"/>
    </location>
</feature>
<dbReference type="PANTHER" id="PTHR43236:SF2">
    <property type="entry name" value="BLL0069 PROTEIN"/>
    <property type="match status" value="1"/>
</dbReference>
<evidence type="ECO:0000256" key="1">
    <source>
        <dbReference type="SAM" id="MobiDB-lite"/>
    </source>
</evidence>
<dbReference type="EMBL" id="BMDZ01000136">
    <property type="protein sequence ID" value="GGB63412.1"/>
    <property type="molecule type" value="Genomic_DNA"/>
</dbReference>
<dbReference type="InterPro" id="IPR052345">
    <property type="entry name" value="Rad_response_metalloprotease"/>
</dbReference>
<dbReference type="InterPro" id="IPR010359">
    <property type="entry name" value="IrrE_HExxH"/>
</dbReference>
<keyword evidence="4" id="KW-1185">Reference proteome</keyword>
<dbReference type="PANTHER" id="PTHR43236">
    <property type="entry name" value="ANTITOXIN HIGA1"/>
    <property type="match status" value="1"/>
</dbReference>
<evidence type="ECO:0000259" key="2">
    <source>
        <dbReference type="Pfam" id="PF06114"/>
    </source>
</evidence>
<feature type="region of interest" description="Disordered" evidence="1">
    <location>
        <begin position="259"/>
        <end position="288"/>
    </location>
</feature>
<name>A0ABQ1JDD2_9PROT</name>
<reference evidence="4" key="1">
    <citation type="journal article" date="2019" name="Int. J. Syst. Evol. Microbiol.">
        <title>The Global Catalogue of Microorganisms (GCM) 10K type strain sequencing project: providing services to taxonomists for standard genome sequencing and annotation.</title>
        <authorList>
            <consortium name="The Broad Institute Genomics Platform"/>
            <consortium name="The Broad Institute Genome Sequencing Center for Infectious Disease"/>
            <person name="Wu L."/>
            <person name="Ma J."/>
        </authorList>
    </citation>
    <scope>NUCLEOTIDE SEQUENCE [LARGE SCALE GENOMIC DNA]</scope>
    <source>
        <strain evidence="4">CGMCC 1.10188</strain>
    </source>
</reference>
<evidence type="ECO:0000313" key="3">
    <source>
        <dbReference type="EMBL" id="GGB63412.1"/>
    </source>
</evidence>
<dbReference type="Pfam" id="PF06114">
    <property type="entry name" value="Peptidase_M78"/>
    <property type="match status" value="1"/>
</dbReference>
<protein>
    <recommendedName>
        <fullName evidence="2">IrrE N-terminal-like domain-containing protein</fullName>
    </recommendedName>
</protein>
<evidence type="ECO:0000313" key="4">
    <source>
        <dbReference type="Proteomes" id="UP000603352"/>
    </source>
</evidence>
<dbReference type="Gene3D" id="1.10.10.2910">
    <property type="match status" value="1"/>
</dbReference>
<feature type="region of interest" description="Disordered" evidence="1">
    <location>
        <begin position="199"/>
        <end position="218"/>
    </location>
</feature>
<organism evidence="3 4">
    <name type="scientific">Tistrella bauzanensis</name>
    <dbReference type="NCBI Taxonomy" id="657419"/>
    <lineage>
        <taxon>Bacteria</taxon>
        <taxon>Pseudomonadati</taxon>
        <taxon>Pseudomonadota</taxon>
        <taxon>Alphaproteobacteria</taxon>
        <taxon>Geminicoccales</taxon>
        <taxon>Geminicoccaceae</taxon>
        <taxon>Tistrella</taxon>
    </lineage>
</organism>
<proteinExistence type="predicted"/>